<keyword evidence="2" id="KW-1185">Reference proteome</keyword>
<name>A0ABM8ZP92_9VIBR</name>
<evidence type="ECO:0008006" key="3">
    <source>
        <dbReference type="Google" id="ProtNLM"/>
    </source>
</evidence>
<dbReference type="EMBL" id="CAKLCM010000005">
    <property type="protein sequence ID" value="CAH0531207.1"/>
    <property type="molecule type" value="Genomic_DNA"/>
</dbReference>
<sequence length="135" mass="15345">MIEHFRNLPAGAYPPDGCALLVRDAWQKFLGLSDLPEHADRFVTVIEAKQTMATYDGVLLEPIQSPEHLCMVVATRGAHWHCGVYTIEQQPGYVIHTLGKAVKIEPLNLFKRRFDSVEFYRYATHHRVQTPDKAG</sequence>
<proteinExistence type="predicted"/>
<evidence type="ECO:0000313" key="1">
    <source>
        <dbReference type="EMBL" id="CAH0531207.1"/>
    </source>
</evidence>
<protein>
    <recommendedName>
        <fullName evidence="3">NlpC/P60 domain-containing protein</fullName>
    </recommendedName>
</protein>
<evidence type="ECO:0000313" key="2">
    <source>
        <dbReference type="Proteomes" id="UP000838160"/>
    </source>
</evidence>
<comment type="caution">
    <text evidence="1">The sequence shown here is derived from an EMBL/GenBank/DDBJ whole genome shotgun (WGS) entry which is preliminary data.</text>
</comment>
<dbReference type="Proteomes" id="UP000838160">
    <property type="component" value="Unassembled WGS sequence"/>
</dbReference>
<organism evidence="1 2">
    <name type="scientific">Vibrio hippocampi</name>
    <dbReference type="NCBI Taxonomy" id="654686"/>
    <lineage>
        <taxon>Bacteria</taxon>
        <taxon>Pseudomonadati</taxon>
        <taxon>Pseudomonadota</taxon>
        <taxon>Gammaproteobacteria</taxon>
        <taxon>Vibrionales</taxon>
        <taxon>Vibrionaceae</taxon>
        <taxon>Vibrio</taxon>
    </lineage>
</organism>
<accession>A0ABM8ZP92</accession>
<dbReference type="RefSeq" id="WP_237487222.1">
    <property type="nucleotide sequence ID" value="NZ_CAKLCM010000005.1"/>
</dbReference>
<gene>
    <name evidence="1" type="ORF">VHP8226_04144</name>
</gene>
<reference evidence="1" key="1">
    <citation type="submission" date="2021-12" db="EMBL/GenBank/DDBJ databases">
        <authorList>
            <person name="Rodrigo-Torres L."/>
            <person name="Arahal R. D."/>
            <person name="Lucena T."/>
        </authorList>
    </citation>
    <scope>NUCLEOTIDE SEQUENCE</scope>
    <source>
        <strain evidence="1">CECT 8226</strain>
    </source>
</reference>